<evidence type="ECO:0000313" key="6">
    <source>
        <dbReference type="EMBL" id="KIP52366.1"/>
    </source>
</evidence>
<evidence type="ECO:0000313" key="7">
    <source>
        <dbReference type="Proteomes" id="UP000032120"/>
    </source>
</evidence>
<organism evidence="6 7">
    <name type="scientific">Leucobacter komagatae</name>
    <dbReference type="NCBI Taxonomy" id="55969"/>
    <lineage>
        <taxon>Bacteria</taxon>
        <taxon>Bacillati</taxon>
        <taxon>Actinomycetota</taxon>
        <taxon>Actinomycetes</taxon>
        <taxon>Micrococcales</taxon>
        <taxon>Microbacteriaceae</taxon>
        <taxon>Leucobacter</taxon>
    </lineage>
</organism>
<keyword evidence="2 4" id="KW-0560">Oxidoreductase</keyword>
<dbReference type="PANTHER" id="PTHR11699">
    <property type="entry name" value="ALDEHYDE DEHYDROGENASE-RELATED"/>
    <property type="match status" value="1"/>
</dbReference>
<dbReference type="RefSeq" id="WP_042544315.1">
    <property type="nucleotide sequence ID" value="NZ_JXSQ01000012.1"/>
</dbReference>
<proteinExistence type="inferred from homology"/>
<dbReference type="OrthoDB" id="6882680at2"/>
<dbReference type="FunFam" id="3.40.605.10:FF:000026">
    <property type="entry name" value="Aldehyde dehydrogenase, putative"/>
    <property type="match status" value="1"/>
</dbReference>
<dbReference type="Proteomes" id="UP000032120">
    <property type="component" value="Unassembled WGS sequence"/>
</dbReference>
<evidence type="ECO:0000256" key="2">
    <source>
        <dbReference type="ARBA" id="ARBA00023002"/>
    </source>
</evidence>
<evidence type="ECO:0000259" key="5">
    <source>
        <dbReference type="Pfam" id="PF00171"/>
    </source>
</evidence>
<dbReference type="Gene3D" id="3.40.309.10">
    <property type="entry name" value="Aldehyde Dehydrogenase, Chain A, domain 2"/>
    <property type="match status" value="1"/>
</dbReference>
<protein>
    <submittedName>
        <fullName evidence="6">Aldehyde dehydrogenase</fullName>
    </submittedName>
</protein>
<dbReference type="EMBL" id="JXSQ01000012">
    <property type="protein sequence ID" value="KIP52366.1"/>
    <property type="molecule type" value="Genomic_DNA"/>
</dbReference>
<feature type="domain" description="Aldehyde dehydrogenase" evidence="5">
    <location>
        <begin position="31"/>
        <end position="487"/>
    </location>
</feature>
<gene>
    <name evidence="6" type="ORF">SD72_10045</name>
</gene>
<dbReference type="PROSITE" id="PS00687">
    <property type="entry name" value="ALDEHYDE_DEHYDR_GLU"/>
    <property type="match status" value="1"/>
</dbReference>
<sequence length="501" mass="53397">MHEQAQAGSLQSLDSTFGSIIRGEERVGGTTEELIDPATGESWGSVSWDGSFASEAVEAARLNFAGRSWADWSRTERADLFDAISRGIESRADELAELETRANGKPVAATKAEVLAGVRWWQYYSALLRGLRESHFRNSNTKHTLIEHEPVGVVCLITPFNGAFSLGTWKLAPALAAGNSVIVKPPLTSPGSTLLLLEILTDAGLPSDVVQVVQGGAEVGNALVQHPGIDMVSFTGSTAAAQRVGAAVSGRLAKFVAEAGGKSAHIVFEDADIEEAVTAVIQGVFSGSGQTCVAGSRVLVQRGIAAEFSAALVARVQQLRVGDPRDPATHLGPIATQQQLERIQEMLRQAADEGIETLSGGSAPGDLAAPLRSGYWLAPTVLRSTQGAETIWREEVFGPVLTLVEFADEEAAVELANDSEFGLAAGFWTQDARRIARVSRRLQAGTVWVNCYRGMDWETPFGGFKQSGLGRENGIEGLREFQQVKAIVMDSGRAADPFGIR</sequence>
<evidence type="ECO:0000256" key="1">
    <source>
        <dbReference type="ARBA" id="ARBA00009986"/>
    </source>
</evidence>
<reference evidence="6 7" key="1">
    <citation type="submission" date="2015-01" db="EMBL/GenBank/DDBJ databases">
        <title>Draft genome sequence of Leucobacter komagatae strain VKM ST2845.</title>
        <authorList>
            <person name="Karlyshev A.V."/>
            <person name="Kudryashova E.B."/>
        </authorList>
    </citation>
    <scope>NUCLEOTIDE SEQUENCE [LARGE SCALE GENOMIC DNA]</scope>
    <source>
        <strain evidence="6 7">VKM ST2845</strain>
    </source>
</reference>
<dbReference type="AlphaFoldDB" id="A0A0D0HXM4"/>
<comment type="caution">
    <text evidence="6">The sequence shown here is derived from an EMBL/GenBank/DDBJ whole genome shotgun (WGS) entry which is preliminary data.</text>
</comment>
<accession>A0A0D0HXM4</accession>
<dbReference type="SUPFAM" id="SSF53720">
    <property type="entry name" value="ALDH-like"/>
    <property type="match status" value="1"/>
</dbReference>
<evidence type="ECO:0000256" key="3">
    <source>
        <dbReference type="PROSITE-ProRule" id="PRU10007"/>
    </source>
</evidence>
<keyword evidence="7" id="KW-1185">Reference proteome</keyword>
<dbReference type="InterPro" id="IPR016163">
    <property type="entry name" value="Ald_DH_C"/>
</dbReference>
<dbReference type="FunFam" id="3.40.309.10:FF:000012">
    <property type="entry name" value="Betaine aldehyde dehydrogenase"/>
    <property type="match status" value="1"/>
</dbReference>
<dbReference type="Gene3D" id="3.40.605.10">
    <property type="entry name" value="Aldehyde Dehydrogenase, Chain A, domain 1"/>
    <property type="match status" value="1"/>
</dbReference>
<dbReference type="Pfam" id="PF00171">
    <property type="entry name" value="Aldedh"/>
    <property type="match status" value="1"/>
</dbReference>
<name>A0A0D0HXM4_9MICO</name>
<dbReference type="InterPro" id="IPR016162">
    <property type="entry name" value="Ald_DH_N"/>
</dbReference>
<dbReference type="InterPro" id="IPR015590">
    <property type="entry name" value="Aldehyde_DH_dom"/>
</dbReference>
<dbReference type="InterPro" id="IPR016161">
    <property type="entry name" value="Ald_DH/histidinol_DH"/>
</dbReference>
<comment type="similarity">
    <text evidence="1 4">Belongs to the aldehyde dehydrogenase family.</text>
</comment>
<feature type="active site" evidence="3">
    <location>
        <position position="258"/>
    </location>
</feature>
<evidence type="ECO:0000256" key="4">
    <source>
        <dbReference type="RuleBase" id="RU003345"/>
    </source>
</evidence>
<dbReference type="InterPro" id="IPR029510">
    <property type="entry name" value="Ald_DH_CS_GLU"/>
</dbReference>
<dbReference type="GO" id="GO:0016620">
    <property type="term" value="F:oxidoreductase activity, acting on the aldehyde or oxo group of donors, NAD or NADP as acceptor"/>
    <property type="evidence" value="ECO:0007669"/>
    <property type="project" value="InterPro"/>
</dbReference>